<gene>
    <name evidence="1" type="ORF">MNB_SUP05-5-1111</name>
</gene>
<dbReference type="EMBL" id="FPHJ01000024">
    <property type="protein sequence ID" value="SFV58834.1"/>
    <property type="molecule type" value="Genomic_DNA"/>
</dbReference>
<evidence type="ECO:0000313" key="1">
    <source>
        <dbReference type="EMBL" id="SFV58834.1"/>
    </source>
</evidence>
<dbReference type="GO" id="GO:0003677">
    <property type="term" value="F:DNA binding"/>
    <property type="evidence" value="ECO:0007669"/>
    <property type="project" value="UniProtKB-KW"/>
</dbReference>
<protein>
    <submittedName>
        <fullName evidence="1">Hydrogenase maturation factor HoxT/HybE</fullName>
    </submittedName>
</protein>
<sequence length="173" mass="20149">MSELPISNVSRLKKHYEYIYIHKMTNIPIVNNKLKVATVGFTNWGVESKNESEVGILITPWFMNVVLLPKGDMQHKTQVGKSVNILFPEGEYLFLTQLDEDFGTYLTCSLFSPMFDFKTQKQAIDTAELVMQELLQTKEFKKDKEVVQLKKQRIKHKEIANKVYSRRAFLRGK</sequence>
<dbReference type="Pfam" id="PF11939">
    <property type="entry name" value="NiFe-hyd_HybE"/>
    <property type="match status" value="1"/>
</dbReference>
<dbReference type="NCBIfam" id="TIGR03993">
    <property type="entry name" value="hydrog_HybE"/>
    <property type="match status" value="1"/>
</dbReference>
<name>A0A1W1BZB4_9ZZZZ</name>
<reference evidence="1" key="1">
    <citation type="submission" date="2016-10" db="EMBL/GenBank/DDBJ databases">
        <authorList>
            <person name="de Groot N.N."/>
        </authorList>
    </citation>
    <scope>NUCLEOTIDE SEQUENCE</scope>
</reference>
<accession>A0A1W1BZB4</accession>
<dbReference type="InterPro" id="IPR023994">
    <property type="entry name" value="NiFe-hyd_HybE"/>
</dbReference>
<keyword evidence="1" id="KW-0371">Homeobox</keyword>
<dbReference type="AlphaFoldDB" id="A0A1W1BZB4"/>
<dbReference type="InterPro" id="IPR038530">
    <property type="entry name" value="NiFe-hyd_HybE_sf"/>
</dbReference>
<organism evidence="1">
    <name type="scientific">hydrothermal vent metagenome</name>
    <dbReference type="NCBI Taxonomy" id="652676"/>
    <lineage>
        <taxon>unclassified sequences</taxon>
        <taxon>metagenomes</taxon>
        <taxon>ecological metagenomes</taxon>
    </lineage>
</organism>
<proteinExistence type="predicted"/>
<dbReference type="Gene3D" id="3.30.1460.40">
    <property type="entry name" value="[NiFe]-hydrogenase assembly chaperone, HybE"/>
    <property type="match status" value="1"/>
</dbReference>